<organism evidence="2 3">
    <name type="scientific">Entamoeba nuttalli</name>
    <dbReference type="NCBI Taxonomy" id="412467"/>
    <lineage>
        <taxon>Eukaryota</taxon>
        <taxon>Amoebozoa</taxon>
        <taxon>Evosea</taxon>
        <taxon>Archamoebae</taxon>
        <taxon>Mastigamoebida</taxon>
        <taxon>Entamoebidae</taxon>
        <taxon>Entamoeba</taxon>
    </lineage>
</organism>
<evidence type="ECO:0000313" key="2">
    <source>
        <dbReference type="EMBL" id="GAB1221408.1"/>
    </source>
</evidence>
<comment type="caution">
    <text evidence="2">The sequence shown here is derived from an EMBL/GenBank/DDBJ whole genome shotgun (WGS) entry which is preliminary data.</text>
</comment>
<name>A0ABQ0DEW5_9EUKA</name>
<keyword evidence="3" id="KW-1185">Reference proteome</keyword>
<evidence type="ECO:0000313" key="3">
    <source>
        <dbReference type="Proteomes" id="UP001628156"/>
    </source>
</evidence>
<proteinExistence type="predicted"/>
<dbReference type="InterPro" id="IPR029058">
    <property type="entry name" value="AB_hydrolase_fold"/>
</dbReference>
<dbReference type="EMBL" id="BAAFRS010000080">
    <property type="protein sequence ID" value="GAB1221408.1"/>
    <property type="molecule type" value="Genomic_DNA"/>
</dbReference>
<feature type="signal peptide" evidence="1">
    <location>
        <begin position="1"/>
        <end position="15"/>
    </location>
</feature>
<dbReference type="Proteomes" id="UP001628156">
    <property type="component" value="Unassembled WGS sequence"/>
</dbReference>
<accession>A0ABQ0DEW5</accession>
<evidence type="ECO:0008006" key="4">
    <source>
        <dbReference type="Google" id="ProtNLM"/>
    </source>
</evidence>
<dbReference type="Gene3D" id="3.40.50.1820">
    <property type="entry name" value="alpha/beta hydrolase"/>
    <property type="match status" value="1"/>
</dbReference>
<gene>
    <name evidence="2" type="ORF">ENUP19_0080G0048</name>
</gene>
<protein>
    <recommendedName>
        <fullName evidence="4">Lecithin:cholesterol acyltransferase domain containing protein</fullName>
    </recommendedName>
</protein>
<keyword evidence="1" id="KW-0732">Signal</keyword>
<dbReference type="PANTHER" id="PTHR11440">
    <property type="entry name" value="LECITHIN-CHOLESTEROL ACYLTRANSFERASE-RELATED"/>
    <property type="match status" value="1"/>
</dbReference>
<feature type="chain" id="PRO_5045393498" description="Lecithin:cholesterol acyltransferase domain containing protein" evidence="1">
    <location>
        <begin position="16"/>
        <end position="399"/>
    </location>
</feature>
<dbReference type="InterPro" id="IPR003386">
    <property type="entry name" value="LACT/PDAT_acylTrfase"/>
</dbReference>
<dbReference type="Pfam" id="PF02450">
    <property type="entry name" value="LCAT"/>
    <property type="match status" value="1"/>
</dbReference>
<reference evidence="2 3" key="1">
    <citation type="journal article" date="2019" name="PLoS Negl. Trop. Dis.">
        <title>Whole genome sequencing of Entamoeba nuttalli reveals mammalian host-related molecular signatures and a novel octapeptide-repeat surface protein.</title>
        <authorList>
            <person name="Tanaka M."/>
            <person name="Makiuchi T."/>
            <person name="Komiyama T."/>
            <person name="Shiina T."/>
            <person name="Osaki K."/>
            <person name="Tachibana H."/>
        </authorList>
    </citation>
    <scope>NUCLEOTIDE SEQUENCE [LARGE SCALE GENOMIC DNA]</scope>
    <source>
        <strain evidence="2 3">P19-061405</strain>
    </source>
</reference>
<dbReference type="SUPFAM" id="SSF53474">
    <property type="entry name" value="alpha/beta-Hydrolases"/>
    <property type="match status" value="1"/>
</dbReference>
<sequence>MNIFFLCLTLSIAIAETCTRHPVIIIPGIMASMLNAKINIPKNVDFCDRKLDCDRSKDWFTLWLNLLDGIPYVNDCYIAYLTCHYNSTSGRMENVEGVQIEPPRFGSTYAVDTISPSFPLKTFSRAFHEVIKGLQKIGYKDEFDLFSAPYDWRYYHHDEYYEKVKELIIKAYENTGNKVVLVSHSMGGLTTYILLDKLGKEFCDKYIYRWVAMSTPFIGTTIANDVVLAGYNMGYPVSKELIKKAARTFETVAMMGPIGEYWDQNEVLVELANGKKYYPKDQIELFSQLEEMKPFAKEAVENSFAPYLKKYNSQVPHGVEMHCGITSGIETAHKITFKGDTFDSKSTIEFVDGDQEVTLNSLEYCKKMTENFTNLGKYTHQGMLLKKEVIEYVKNLACD</sequence>
<evidence type="ECO:0000256" key="1">
    <source>
        <dbReference type="SAM" id="SignalP"/>
    </source>
</evidence>